<name>A0AAQ3X6P4_PASNO</name>
<dbReference type="EMBL" id="CP144751">
    <property type="protein sequence ID" value="WVZ86771.1"/>
    <property type="molecule type" value="Genomic_DNA"/>
</dbReference>
<evidence type="ECO:0000313" key="5">
    <source>
        <dbReference type="Proteomes" id="UP001341281"/>
    </source>
</evidence>
<feature type="compositionally biased region" description="Polar residues" evidence="1">
    <location>
        <begin position="86"/>
        <end position="95"/>
    </location>
</feature>
<dbReference type="Proteomes" id="UP001341281">
    <property type="component" value="Chromosome 07"/>
</dbReference>
<organism evidence="4 5">
    <name type="scientific">Paspalum notatum var. saurae</name>
    <dbReference type="NCBI Taxonomy" id="547442"/>
    <lineage>
        <taxon>Eukaryota</taxon>
        <taxon>Viridiplantae</taxon>
        <taxon>Streptophyta</taxon>
        <taxon>Embryophyta</taxon>
        <taxon>Tracheophyta</taxon>
        <taxon>Spermatophyta</taxon>
        <taxon>Magnoliopsida</taxon>
        <taxon>Liliopsida</taxon>
        <taxon>Poales</taxon>
        <taxon>Poaceae</taxon>
        <taxon>PACMAD clade</taxon>
        <taxon>Panicoideae</taxon>
        <taxon>Andropogonodae</taxon>
        <taxon>Paspaleae</taxon>
        <taxon>Paspalinae</taxon>
        <taxon>Paspalum</taxon>
    </lineage>
</organism>
<evidence type="ECO:0000256" key="1">
    <source>
        <dbReference type="SAM" id="MobiDB-lite"/>
    </source>
</evidence>
<dbReference type="InterPro" id="IPR014770">
    <property type="entry name" value="Munc13_1"/>
</dbReference>
<feature type="region of interest" description="Disordered" evidence="1">
    <location>
        <begin position="86"/>
        <end position="122"/>
    </location>
</feature>
<sequence length="1186" mass="134436">MDAASMLEVYRRDRRRLLSFLLSAGGGGGRALDLSRVDLDAVSADYALECVATGAEFNASEGTRRYFDERRYPIMIGSSSGNSYFLLSKPQQSDSPPKEAAPSMGPQAPAQENSSPAGKPRDFFRDAINASGIGYVTKDDNLIDISSQQVNKVDILSLGLPRLNTELSDDDIRETAYEVLLASLFVSGKLHFSEEKREKKHKFLKGLRTKTEGSNSSPQVEDCYAHIVDLIRVQMEARLGNIVVRTHYAKFFQISETMDTLTKRALRHISSKMTKGQKDCVCNGKKDRQAPLAISIYSTGIFLTIVSDSTIQDWVVSVPEGRIEVLTIIERYNQRLSSLTKKFNLKDETYHWTHNYHFNFRIYEKLLCSVFDILEDGQLVEEADEIVETAKLTWPILGITEKLHDMFYAWVLLQKFAQTGEVLLVKHASLQIKKIHLHHDVKHIELYTNSFICPVDVGGGNRALSLVDSALFKINIWCRRQLNSYHAYFSKNNLSIFEATLNLALILAANSTEDDCEEVTFIESPVGSTPESKLIHLLIVKSIHAAYKQVLISSDGQSESEFKHPLTVLANELKLVAEKECTTFSPILHKYYPEAQRVALVFLHMLYGKQLELFLETVDHSENSKQILAASNSFELFIAQKLYSVYGEAVGSPFSNHLKPYTVGRFSSPLILQWLHAQHENVLEWTRRTIEIEDWAPLSVHEKQATSVVEVFRIVEETIDQFFDASLPLDIVHLRSLLIGITSSLQVYLLHMENQQVSGSTLLPRAPVLTRYTESMNPFAKRKIIEPTIPEEKVAAKLNNLTVPKLCVKLNTLQFIRDQLDVIEDGIKQSWASVLSAVRLLHYLSCMASGSALSENFSPTDESVDELFTIFDDVRMTAVNTTDMILNFIGTRAVFWDMRHSLLFSLYRDSVEGARMQMFISSIDQVLDQVCDLIADVLRDQVVLRIFQACMEGLIWVLLDGGPSRAFLETDVDLMQRDLAMLKDLFIAEGQGLPMDIVEKEAKQAQQILDLYMLKADIIIEMLINASDQMPDHHDVMNARRRHVHDAHTLLRVLCHKKDKVASTFLRIQYHLPRSSDYDDVPVKELSSKVPIFSDMLKRVTQDFVFTHGNLMNLLFFSELYHERNSSFRIRHGCKRYLPHLCYAICNRKVFVSETPCHFHVGACSRVIGLSSVQSYGKPLGQLGFG</sequence>
<proteinExistence type="predicted"/>
<gene>
    <name evidence="4" type="ORF">U9M48_033505</name>
</gene>
<dbReference type="Gene3D" id="1.10.357.50">
    <property type="match status" value="1"/>
</dbReference>
<dbReference type="PROSITE" id="PS51258">
    <property type="entry name" value="MHD1"/>
    <property type="match status" value="1"/>
</dbReference>
<dbReference type="AlphaFoldDB" id="A0AAQ3X6P4"/>
<reference evidence="4 5" key="1">
    <citation type="submission" date="2024-02" db="EMBL/GenBank/DDBJ databases">
        <title>High-quality chromosome-scale genome assembly of Pensacola bahiagrass (Paspalum notatum Flugge var. saurae).</title>
        <authorList>
            <person name="Vega J.M."/>
            <person name="Podio M."/>
            <person name="Orjuela J."/>
            <person name="Siena L.A."/>
            <person name="Pessino S.C."/>
            <person name="Combes M.C."/>
            <person name="Mariac C."/>
            <person name="Albertini E."/>
            <person name="Pupilli F."/>
            <person name="Ortiz J.P.A."/>
            <person name="Leblanc O."/>
        </authorList>
    </citation>
    <scope>NUCLEOTIDE SEQUENCE [LARGE SCALE GENOMIC DNA]</scope>
    <source>
        <strain evidence="4">R1</strain>
        <tissue evidence="4">Leaf</tissue>
    </source>
</reference>
<dbReference type="InterPro" id="IPR057984">
    <property type="entry name" value="PATROL1_C"/>
</dbReference>
<evidence type="ECO:0000313" key="4">
    <source>
        <dbReference type="EMBL" id="WVZ86771.1"/>
    </source>
</evidence>
<dbReference type="InterPro" id="IPR008528">
    <property type="entry name" value="unc-13_homologue"/>
</dbReference>
<dbReference type="PANTHER" id="PTHR31280:SF3">
    <property type="entry name" value="DNA TOPOISOMERASE 4 SUBUNIT B (DUF810)"/>
    <property type="match status" value="1"/>
</dbReference>
<evidence type="ECO:0000259" key="2">
    <source>
        <dbReference type="PROSITE" id="PS51258"/>
    </source>
</evidence>
<evidence type="ECO:0008006" key="6">
    <source>
        <dbReference type="Google" id="ProtNLM"/>
    </source>
</evidence>
<dbReference type="PANTHER" id="PTHR31280">
    <property type="entry name" value="PROTEIN UNC-13 HOMOLOG"/>
    <property type="match status" value="1"/>
</dbReference>
<dbReference type="InterPro" id="IPR014772">
    <property type="entry name" value="Munc13_dom-2"/>
</dbReference>
<keyword evidence="5" id="KW-1185">Reference proteome</keyword>
<protein>
    <recommendedName>
        <fullName evidence="6">MHD1 domain-containing protein</fullName>
    </recommendedName>
</protein>
<dbReference type="PROSITE" id="PS51259">
    <property type="entry name" value="MHD2"/>
    <property type="match status" value="1"/>
</dbReference>
<evidence type="ECO:0000259" key="3">
    <source>
        <dbReference type="PROSITE" id="PS51259"/>
    </source>
</evidence>
<dbReference type="Pfam" id="PF25761">
    <property type="entry name" value="TPR_PATROL1"/>
    <property type="match status" value="1"/>
</dbReference>
<feature type="domain" description="MHD1" evidence="2">
    <location>
        <begin position="634"/>
        <end position="766"/>
    </location>
</feature>
<accession>A0AAQ3X6P4</accession>
<feature type="domain" description="MHD2" evidence="3">
    <location>
        <begin position="913"/>
        <end position="1023"/>
    </location>
</feature>